<evidence type="ECO:0000256" key="3">
    <source>
        <dbReference type="ARBA" id="ARBA00022475"/>
    </source>
</evidence>
<dbReference type="GO" id="GO:0008982">
    <property type="term" value="F:protein-N(PI)-phosphohistidine-sugar phosphotransferase activity"/>
    <property type="evidence" value="ECO:0007669"/>
    <property type="project" value="UniProtKB-UniRule"/>
</dbReference>
<evidence type="ECO:0000256" key="9">
    <source>
        <dbReference type="SAM" id="MobiDB-lite"/>
    </source>
</evidence>
<dbReference type="EMBL" id="MCIF01000002">
    <property type="protein sequence ID" value="RAQ97641.1"/>
    <property type="molecule type" value="Genomic_DNA"/>
</dbReference>
<feature type="transmembrane region" description="Helical" evidence="10">
    <location>
        <begin position="249"/>
        <end position="275"/>
    </location>
</feature>
<feature type="transmembrane region" description="Helical" evidence="10">
    <location>
        <begin position="111"/>
        <end position="136"/>
    </location>
</feature>
<keyword evidence="7 8" id="KW-0472">Membrane</keyword>
<feature type="transmembrane region" description="Helical" evidence="10">
    <location>
        <begin position="35"/>
        <end position="54"/>
    </location>
</feature>
<feature type="domain" description="PTS EIIC type-3" evidence="11">
    <location>
        <begin position="12"/>
        <end position="424"/>
    </location>
</feature>
<dbReference type="InterPro" id="IPR004796">
    <property type="entry name" value="PTS_IIC_cello"/>
</dbReference>
<feature type="transmembrane region" description="Helical" evidence="10">
    <location>
        <begin position="142"/>
        <end position="161"/>
    </location>
</feature>
<evidence type="ECO:0000256" key="6">
    <source>
        <dbReference type="ARBA" id="ARBA00022989"/>
    </source>
</evidence>
<organism evidence="12 13">
    <name type="scientific">Thermogemmatispora tikiterensis</name>
    <dbReference type="NCBI Taxonomy" id="1825093"/>
    <lineage>
        <taxon>Bacteria</taxon>
        <taxon>Bacillati</taxon>
        <taxon>Chloroflexota</taxon>
        <taxon>Ktedonobacteria</taxon>
        <taxon>Thermogemmatisporales</taxon>
        <taxon>Thermogemmatisporaceae</taxon>
        <taxon>Thermogemmatispora</taxon>
    </lineage>
</organism>
<evidence type="ECO:0000256" key="7">
    <source>
        <dbReference type="ARBA" id="ARBA00023136"/>
    </source>
</evidence>
<evidence type="ECO:0000256" key="4">
    <source>
        <dbReference type="ARBA" id="ARBA00022597"/>
    </source>
</evidence>
<dbReference type="PIRSF" id="PIRSF006351">
    <property type="entry name" value="PTS_EIIC-Cellobiose"/>
    <property type="match status" value="1"/>
</dbReference>
<protein>
    <recommendedName>
        <fullName evidence="8">Permease IIC component</fullName>
    </recommendedName>
</protein>
<dbReference type="GO" id="GO:1901264">
    <property type="term" value="P:carbohydrate derivative transport"/>
    <property type="evidence" value="ECO:0007669"/>
    <property type="project" value="TreeGrafter"/>
</dbReference>
<dbReference type="PANTHER" id="PTHR33989">
    <property type="match status" value="1"/>
</dbReference>
<feature type="region of interest" description="Disordered" evidence="9">
    <location>
        <begin position="444"/>
        <end position="467"/>
    </location>
</feature>
<evidence type="ECO:0000313" key="12">
    <source>
        <dbReference type="EMBL" id="RAQ97641.1"/>
    </source>
</evidence>
<feature type="compositionally biased region" description="Low complexity" evidence="9">
    <location>
        <begin position="449"/>
        <end position="459"/>
    </location>
</feature>
<keyword evidence="5 10" id="KW-0812">Transmembrane</keyword>
<dbReference type="PROSITE" id="PS51105">
    <property type="entry name" value="PTS_EIIC_TYPE_3"/>
    <property type="match status" value="1"/>
</dbReference>
<name>A0A328VLA5_9CHLR</name>
<sequence>MNAMIEKSSAWFERYLVPPLSAIASNIYLQAIRDAFIIFTLPLIIAGSIFLIIANPPIPALAQFLQAHPGIQNAILVPFNLSFGLMALFLAFGVAYSVAQYRRTEPVQPGVLAMVLFLVASMPVTNLNSLTLGTILPYLGGQGLLIAILIGILTSEVMRWFRSSRFTIRLPKSVPANVKRAFEALVPAVLLITAIWLLEWFVSSHTVTTTDSSGHRVTLQLTLPILLMKVFEPLVVVQDSYPAALLEIILMMLLWSVGIHGMNIVTAIAAPFWFSTLAANAAAGPAHAHGIVTEPFFHIFAHLGGSGATWPLVIYMLRSRSAQLRTVGKVALGPAIFNINEPVTFGVPMALNPLMMIPFVLVPVTIVTINYLAFSFGLVHVPMVMQPFTVPVGISGFVATGGDIRGSLLQFFDLAVSAVLYYPFFKAWERILIAREEAAARGESERATATKAVASVSSGAGRGALSR</sequence>
<dbReference type="PANTHER" id="PTHR33989:SF11">
    <property type="entry name" value="LICHENAN PERMEASE IIC COMPONENT"/>
    <property type="match status" value="1"/>
</dbReference>
<dbReference type="GO" id="GO:0005886">
    <property type="term" value="C:plasma membrane"/>
    <property type="evidence" value="ECO:0007669"/>
    <property type="project" value="UniProtKB-SubCell"/>
</dbReference>
<dbReference type="InterPro" id="IPR004501">
    <property type="entry name" value="PTS_EIIC_3"/>
</dbReference>
<accession>A0A328VLA5</accession>
<dbReference type="RefSeq" id="WP_112432181.1">
    <property type="nucleotide sequence ID" value="NZ_MCIF01000002.1"/>
</dbReference>
<evidence type="ECO:0000256" key="8">
    <source>
        <dbReference type="PIRNR" id="PIRNR006351"/>
    </source>
</evidence>
<dbReference type="Proteomes" id="UP000248706">
    <property type="component" value="Unassembled WGS sequence"/>
</dbReference>
<feature type="transmembrane region" description="Helical" evidence="10">
    <location>
        <begin position="359"/>
        <end position="384"/>
    </location>
</feature>
<keyword evidence="6 10" id="KW-1133">Transmembrane helix</keyword>
<evidence type="ECO:0000313" key="13">
    <source>
        <dbReference type="Proteomes" id="UP000248706"/>
    </source>
</evidence>
<keyword evidence="2 8" id="KW-0813">Transport</keyword>
<comment type="caution">
    <text evidence="12">The sequence shown here is derived from an EMBL/GenBank/DDBJ whole genome shotgun (WGS) entry which is preliminary data.</text>
</comment>
<dbReference type="InterPro" id="IPR003352">
    <property type="entry name" value="PTS_EIIC"/>
</dbReference>
<keyword evidence="13" id="KW-1185">Reference proteome</keyword>
<dbReference type="GO" id="GO:0009401">
    <property type="term" value="P:phosphoenolpyruvate-dependent sugar phosphotransferase system"/>
    <property type="evidence" value="ECO:0007669"/>
    <property type="project" value="InterPro"/>
</dbReference>
<dbReference type="OrthoDB" id="9762141at2"/>
<feature type="transmembrane region" description="Helical" evidence="10">
    <location>
        <begin position="295"/>
        <end position="317"/>
    </location>
</feature>
<proteinExistence type="predicted"/>
<reference evidence="12 13" key="1">
    <citation type="submission" date="2016-08" db="EMBL/GenBank/DDBJ databases">
        <title>Analysis of Carbohydrate Active Enzymes in Thermogemmatispora T81 Reveals Carbohydrate Degradation Ability.</title>
        <authorList>
            <person name="Tomazini A."/>
            <person name="Lal S."/>
            <person name="Stott M."/>
            <person name="Henrissat B."/>
            <person name="Polikarpov I."/>
            <person name="Sparling R."/>
            <person name="Levin D.B."/>
        </authorList>
    </citation>
    <scope>NUCLEOTIDE SEQUENCE [LARGE SCALE GENOMIC DNA]</scope>
    <source>
        <strain evidence="12 13">T81</strain>
    </source>
</reference>
<dbReference type="InterPro" id="IPR051088">
    <property type="entry name" value="PTS_Sugar-EIIC/EIIB"/>
</dbReference>
<evidence type="ECO:0000256" key="10">
    <source>
        <dbReference type="SAM" id="Phobius"/>
    </source>
</evidence>
<evidence type="ECO:0000256" key="2">
    <source>
        <dbReference type="ARBA" id="ARBA00022448"/>
    </source>
</evidence>
<dbReference type="AlphaFoldDB" id="A0A328VLA5"/>
<dbReference type="NCBIfam" id="TIGR00410">
    <property type="entry name" value="lacE"/>
    <property type="match status" value="1"/>
</dbReference>
<gene>
    <name evidence="12" type="ORF">A4R35_19035</name>
</gene>
<feature type="transmembrane region" description="Helical" evidence="10">
    <location>
        <begin position="181"/>
        <end position="198"/>
    </location>
</feature>
<comment type="function">
    <text evidence="8">The phosphoenolpyruvate-dependent sugar phosphotransferase system (PTS), a major carbohydrate active -transport system, catalyzes the phosphorylation of incoming sugar substrates concomitant with their translocation across the cell membrane.</text>
</comment>
<evidence type="ECO:0000259" key="11">
    <source>
        <dbReference type="PROSITE" id="PS51105"/>
    </source>
</evidence>
<feature type="transmembrane region" description="Helical" evidence="10">
    <location>
        <begin position="74"/>
        <end position="99"/>
    </location>
</feature>
<evidence type="ECO:0000256" key="1">
    <source>
        <dbReference type="ARBA" id="ARBA00004651"/>
    </source>
</evidence>
<keyword evidence="4 8" id="KW-0762">Sugar transport</keyword>
<keyword evidence="3 8" id="KW-1003">Cell membrane</keyword>
<evidence type="ECO:0000256" key="5">
    <source>
        <dbReference type="ARBA" id="ARBA00022692"/>
    </source>
</evidence>
<feature type="transmembrane region" description="Helical" evidence="10">
    <location>
        <begin position="404"/>
        <end position="425"/>
    </location>
</feature>
<comment type="subcellular location">
    <subcellularLocation>
        <location evidence="1">Cell membrane</location>
        <topology evidence="1">Multi-pass membrane protein</topology>
    </subcellularLocation>
</comment>
<dbReference type="Pfam" id="PF02378">
    <property type="entry name" value="PTS_EIIC"/>
    <property type="match status" value="1"/>
</dbReference>